<feature type="domain" description="LIM zinc-binding" evidence="6">
    <location>
        <begin position="125"/>
        <end position="190"/>
    </location>
</feature>
<keyword evidence="2" id="KW-0677">Repeat</keyword>
<organism evidence="7 8">
    <name type="scientific">Balaenoptera physalus</name>
    <name type="common">Fin whale</name>
    <name type="synonym">Balaena physalus</name>
    <dbReference type="NCBI Taxonomy" id="9770"/>
    <lineage>
        <taxon>Eukaryota</taxon>
        <taxon>Metazoa</taxon>
        <taxon>Chordata</taxon>
        <taxon>Craniata</taxon>
        <taxon>Vertebrata</taxon>
        <taxon>Euteleostomi</taxon>
        <taxon>Mammalia</taxon>
        <taxon>Eutheria</taxon>
        <taxon>Laurasiatheria</taxon>
        <taxon>Artiodactyla</taxon>
        <taxon>Whippomorpha</taxon>
        <taxon>Cetacea</taxon>
        <taxon>Mysticeti</taxon>
        <taxon>Balaenopteridae</taxon>
        <taxon>Balaenoptera</taxon>
    </lineage>
</organism>
<evidence type="ECO:0000256" key="2">
    <source>
        <dbReference type="ARBA" id="ARBA00022737"/>
    </source>
</evidence>
<dbReference type="GO" id="GO:2001046">
    <property type="term" value="P:positive regulation of integrin-mediated signaling pathway"/>
    <property type="evidence" value="ECO:0007669"/>
    <property type="project" value="TreeGrafter"/>
</dbReference>
<dbReference type="GO" id="GO:0005737">
    <property type="term" value="C:cytoplasm"/>
    <property type="evidence" value="ECO:0007669"/>
    <property type="project" value="TreeGrafter"/>
</dbReference>
<dbReference type="Proteomes" id="UP000437017">
    <property type="component" value="Unassembled WGS sequence"/>
</dbReference>
<evidence type="ECO:0000256" key="3">
    <source>
        <dbReference type="ARBA" id="ARBA00022833"/>
    </source>
</evidence>
<evidence type="ECO:0000256" key="4">
    <source>
        <dbReference type="ARBA" id="ARBA00023038"/>
    </source>
</evidence>
<keyword evidence="4 5" id="KW-0440">LIM domain</keyword>
<dbReference type="PROSITE" id="PS50023">
    <property type="entry name" value="LIM_DOMAIN_2"/>
    <property type="match status" value="2"/>
</dbReference>
<accession>A0A643C5V7</accession>
<evidence type="ECO:0000313" key="7">
    <source>
        <dbReference type="EMBL" id="KAB0395611.1"/>
    </source>
</evidence>
<evidence type="ECO:0000313" key="8">
    <source>
        <dbReference type="Proteomes" id="UP000437017"/>
    </source>
</evidence>
<dbReference type="SMART" id="SM00132">
    <property type="entry name" value="LIM"/>
    <property type="match status" value="2"/>
</dbReference>
<evidence type="ECO:0000256" key="1">
    <source>
        <dbReference type="ARBA" id="ARBA00022723"/>
    </source>
</evidence>
<dbReference type="FunFam" id="2.10.110.10:FF:000017">
    <property type="entry name" value="Lim and senescent cell antigen-like-containing"/>
    <property type="match status" value="1"/>
</dbReference>
<dbReference type="GO" id="GO:0005911">
    <property type="term" value="C:cell-cell junction"/>
    <property type="evidence" value="ECO:0007669"/>
    <property type="project" value="TreeGrafter"/>
</dbReference>
<dbReference type="SUPFAM" id="SSF57716">
    <property type="entry name" value="Glucocorticoid receptor-like (DNA-binding domain)"/>
    <property type="match status" value="2"/>
</dbReference>
<dbReference type="AlphaFoldDB" id="A0A643C5V7"/>
<dbReference type="Gene3D" id="2.10.110.10">
    <property type="entry name" value="Cysteine Rich Protein"/>
    <property type="match status" value="3"/>
</dbReference>
<name>A0A643C5V7_BALPH</name>
<dbReference type="GO" id="GO:0045216">
    <property type="term" value="P:cell-cell junction organization"/>
    <property type="evidence" value="ECO:0007669"/>
    <property type="project" value="TreeGrafter"/>
</dbReference>
<protein>
    <recommendedName>
        <fullName evidence="6">LIM zinc-binding domain-containing protein</fullName>
    </recommendedName>
</protein>
<dbReference type="OrthoDB" id="20689at2759"/>
<dbReference type="GO" id="GO:0005925">
    <property type="term" value="C:focal adhesion"/>
    <property type="evidence" value="ECO:0007669"/>
    <property type="project" value="TreeGrafter"/>
</dbReference>
<comment type="caution">
    <text evidence="7">The sequence shown here is derived from an EMBL/GenBank/DDBJ whole genome shotgun (WGS) entry which is preliminary data.</text>
</comment>
<sequence length="253" mass="29408">SAEKFHSSRDCFLFTSRRYFLFQFEGRKYCEHDFQMLFAPCCHQCGEFIIGRVIKAMNNSWHPECFRCDLCQGVLADIGFVKSAGSPAKARGLGKYICQKCHAIIDEQPLIFKNDPYHPDHFNCANCGYCSAFLFVVQIEGAMVSALNKAWCVHCFACSTCSAKLTLKDKFVEIDLKPVCKHCYEKMPEEFKRRLARREREAKDKDKQKKKKPVCLNKFVEFDMKPVCKKCYEKFPLELKKRLKKLAETLGRK</sequence>
<dbReference type="GO" id="GO:0098609">
    <property type="term" value="P:cell-cell adhesion"/>
    <property type="evidence" value="ECO:0007669"/>
    <property type="project" value="TreeGrafter"/>
</dbReference>
<evidence type="ECO:0000259" key="6">
    <source>
        <dbReference type="PROSITE" id="PS50023"/>
    </source>
</evidence>
<dbReference type="GO" id="GO:0046872">
    <property type="term" value="F:metal ion binding"/>
    <property type="evidence" value="ECO:0007669"/>
    <property type="project" value="UniProtKB-KW"/>
</dbReference>
<feature type="non-terminal residue" evidence="7">
    <location>
        <position position="1"/>
    </location>
</feature>
<dbReference type="PANTHER" id="PTHR24210:SF13">
    <property type="entry name" value="LIM AND SENESCENT CELL ANTIGEN-LIKE-CONTAINING DOMAIN PROTEIN 1"/>
    <property type="match status" value="1"/>
</dbReference>
<feature type="domain" description="LIM zinc-binding" evidence="6">
    <location>
        <begin position="40"/>
        <end position="108"/>
    </location>
</feature>
<keyword evidence="8" id="KW-1185">Reference proteome</keyword>
<keyword evidence="1 5" id="KW-0479">Metal-binding</keyword>
<dbReference type="GO" id="GO:1900026">
    <property type="term" value="P:positive regulation of substrate adhesion-dependent cell spreading"/>
    <property type="evidence" value="ECO:0007669"/>
    <property type="project" value="TreeGrafter"/>
</dbReference>
<keyword evidence="3 5" id="KW-0862">Zinc</keyword>
<gene>
    <name evidence="7" type="ORF">E2I00_018835</name>
</gene>
<evidence type="ECO:0000256" key="5">
    <source>
        <dbReference type="PROSITE-ProRule" id="PRU00125"/>
    </source>
</evidence>
<dbReference type="EMBL" id="SGJD01002448">
    <property type="protein sequence ID" value="KAB0395611.1"/>
    <property type="molecule type" value="Genomic_DNA"/>
</dbReference>
<reference evidence="7 8" key="1">
    <citation type="journal article" date="2019" name="PLoS ONE">
        <title>Genomic analyses reveal an absence of contemporary introgressive admixture between fin whales and blue whales, despite known hybrids.</title>
        <authorList>
            <person name="Westbury M.V."/>
            <person name="Petersen B."/>
            <person name="Lorenzen E.D."/>
        </authorList>
    </citation>
    <scope>NUCLEOTIDE SEQUENCE [LARGE SCALE GENOMIC DNA]</scope>
    <source>
        <strain evidence="7">FinWhale-01</strain>
    </source>
</reference>
<dbReference type="InterPro" id="IPR001781">
    <property type="entry name" value="Znf_LIM"/>
</dbReference>
<dbReference type="PROSITE" id="PS00478">
    <property type="entry name" value="LIM_DOMAIN_1"/>
    <property type="match status" value="1"/>
</dbReference>
<dbReference type="InterPro" id="IPR017351">
    <property type="entry name" value="PINCH-1-4-like"/>
</dbReference>
<dbReference type="PANTHER" id="PTHR24210">
    <property type="entry name" value="LIM DOMAIN-CONTAINING PROTEIN"/>
    <property type="match status" value="1"/>
</dbReference>
<dbReference type="Pfam" id="PF00412">
    <property type="entry name" value="LIM"/>
    <property type="match status" value="3"/>
</dbReference>
<proteinExistence type="predicted"/>